<dbReference type="Proteomes" id="UP000674938">
    <property type="component" value="Unassembled WGS sequence"/>
</dbReference>
<dbReference type="EMBL" id="JAEEGA010000007">
    <property type="protein sequence ID" value="MBP1041826.1"/>
    <property type="molecule type" value="Genomic_DNA"/>
</dbReference>
<dbReference type="Pfam" id="PF04014">
    <property type="entry name" value="MazE_antitoxin"/>
    <property type="match status" value="1"/>
</dbReference>
<sequence>MDEVRITKWGNSNGIRIPKSIMEYLHVGTNDIIQIKKDEDSGKRRLIMEAKNKPFFKEMTIQELFAEYDTKGAASELVELDDLEANDR</sequence>
<gene>
    <name evidence="2" type="ORF">I6N95_12475</name>
</gene>
<evidence type="ECO:0000259" key="1">
    <source>
        <dbReference type="SMART" id="SM00966"/>
    </source>
</evidence>
<protein>
    <submittedName>
        <fullName evidence="2">PbsX family transcriptional regulator</fullName>
    </submittedName>
</protein>
<evidence type="ECO:0000313" key="3">
    <source>
        <dbReference type="Proteomes" id="UP000674938"/>
    </source>
</evidence>
<dbReference type="InterPro" id="IPR037914">
    <property type="entry name" value="SpoVT-AbrB_sf"/>
</dbReference>
<organism evidence="2 3">
    <name type="scientific">Vagococcus allomyrinae</name>
    <dbReference type="NCBI Taxonomy" id="2794353"/>
    <lineage>
        <taxon>Bacteria</taxon>
        <taxon>Bacillati</taxon>
        <taxon>Bacillota</taxon>
        <taxon>Bacilli</taxon>
        <taxon>Lactobacillales</taxon>
        <taxon>Enterococcaceae</taxon>
        <taxon>Vagococcus</taxon>
    </lineage>
</organism>
<dbReference type="AlphaFoldDB" id="A0A940PE47"/>
<accession>A0A940PE47</accession>
<evidence type="ECO:0000313" key="2">
    <source>
        <dbReference type="EMBL" id="MBP1041826.1"/>
    </source>
</evidence>
<reference evidence="2" key="1">
    <citation type="submission" date="2020-12" db="EMBL/GenBank/DDBJ databases">
        <title>Vagococcus allomyrinae sp. nov. and Enterococcus lavae sp. nov., isolated from the larvae of Allomyrina dichotoma.</title>
        <authorList>
            <person name="Lee S.D."/>
        </authorList>
    </citation>
    <scope>NUCLEOTIDE SEQUENCE</scope>
    <source>
        <strain evidence="2">BWB3-3</strain>
    </source>
</reference>
<dbReference type="InterPro" id="IPR007159">
    <property type="entry name" value="SpoVT-AbrB_dom"/>
</dbReference>
<dbReference type="RefSeq" id="WP_209528396.1">
    <property type="nucleotide sequence ID" value="NZ_JAEEGA010000007.1"/>
</dbReference>
<keyword evidence="3" id="KW-1185">Reference proteome</keyword>
<dbReference type="Gene3D" id="2.10.260.10">
    <property type="match status" value="1"/>
</dbReference>
<name>A0A940PE47_9ENTE</name>
<proteinExistence type="predicted"/>
<feature type="domain" description="SpoVT-AbrB" evidence="1">
    <location>
        <begin position="7"/>
        <end position="56"/>
    </location>
</feature>
<dbReference type="SUPFAM" id="SSF89447">
    <property type="entry name" value="AbrB/MazE/MraZ-like"/>
    <property type="match status" value="1"/>
</dbReference>
<dbReference type="GO" id="GO:0003677">
    <property type="term" value="F:DNA binding"/>
    <property type="evidence" value="ECO:0007669"/>
    <property type="project" value="InterPro"/>
</dbReference>
<dbReference type="SMART" id="SM00966">
    <property type="entry name" value="SpoVT_AbrB"/>
    <property type="match status" value="1"/>
</dbReference>
<comment type="caution">
    <text evidence="2">The sequence shown here is derived from an EMBL/GenBank/DDBJ whole genome shotgun (WGS) entry which is preliminary data.</text>
</comment>